<keyword evidence="3" id="KW-1185">Reference proteome</keyword>
<feature type="coiled-coil region" evidence="1">
    <location>
        <begin position="31"/>
        <end position="65"/>
    </location>
</feature>
<dbReference type="EMBL" id="CAKOFQ010006683">
    <property type="protein sequence ID" value="CAH1959640.1"/>
    <property type="molecule type" value="Genomic_DNA"/>
</dbReference>
<gene>
    <name evidence="2" type="ORF">ACAOBT_LOCUS3287</name>
</gene>
<evidence type="ECO:0000313" key="2">
    <source>
        <dbReference type="EMBL" id="CAH1959640.1"/>
    </source>
</evidence>
<sequence length="86" mass="9899">MDNPCNKDIMKTRQQKFSEIEKALNFNGEVMEDLQITVKAISDENIELRKTQEHLKNRVAGLEKEVMKMKLGRKGLFEIGYGGTQL</sequence>
<accession>A0A9P0JSY5</accession>
<organism evidence="2 3">
    <name type="scientific">Acanthoscelides obtectus</name>
    <name type="common">Bean weevil</name>
    <name type="synonym">Bruchus obtectus</name>
    <dbReference type="NCBI Taxonomy" id="200917"/>
    <lineage>
        <taxon>Eukaryota</taxon>
        <taxon>Metazoa</taxon>
        <taxon>Ecdysozoa</taxon>
        <taxon>Arthropoda</taxon>
        <taxon>Hexapoda</taxon>
        <taxon>Insecta</taxon>
        <taxon>Pterygota</taxon>
        <taxon>Neoptera</taxon>
        <taxon>Endopterygota</taxon>
        <taxon>Coleoptera</taxon>
        <taxon>Polyphaga</taxon>
        <taxon>Cucujiformia</taxon>
        <taxon>Chrysomeloidea</taxon>
        <taxon>Chrysomelidae</taxon>
        <taxon>Bruchinae</taxon>
        <taxon>Bruchini</taxon>
        <taxon>Acanthoscelides</taxon>
    </lineage>
</organism>
<dbReference type="OrthoDB" id="6771290at2759"/>
<proteinExistence type="predicted"/>
<name>A0A9P0JSY5_ACAOB</name>
<evidence type="ECO:0000313" key="3">
    <source>
        <dbReference type="Proteomes" id="UP001152888"/>
    </source>
</evidence>
<keyword evidence="1" id="KW-0175">Coiled coil</keyword>
<evidence type="ECO:0000256" key="1">
    <source>
        <dbReference type="SAM" id="Coils"/>
    </source>
</evidence>
<comment type="caution">
    <text evidence="2">The sequence shown here is derived from an EMBL/GenBank/DDBJ whole genome shotgun (WGS) entry which is preliminary data.</text>
</comment>
<reference evidence="2" key="1">
    <citation type="submission" date="2022-03" db="EMBL/GenBank/DDBJ databases">
        <authorList>
            <person name="Sayadi A."/>
        </authorList>
    </citation>
    <scope>NUCLEOTIDE SEQUENCE</scope>
</reference>
<dbReference type="Proteomes" id="UP001152888">
    <property type="component" value="Unassembled WGS sequence"/>
</dbReference>
<dbReference type="AlphaFoldDB" id="A0A9P0JSY5"/>
<protein>
    <submittedName>
        <fullName evidence="2">Uncharacterized protein</fullName>
    </submittedName>
</protein>